<dbReference type="Proteomes" id="UP000235965">
    <property type="component" value="Unassembled WGS sequence"/>
</dbReference>
<dbReference type="PROSITE" id="PS00798">
    <property type="entry name" value="ALDOKETO_REDUCTASE_1"/>
    <property type="match status" value="1"/>
</dbReference>
<dbReference type="InterPro" id="IPR020471">
    <property type="entry name" value="AKR"/>
</dbReference>
<feature type="site" description="Lowers pKa of active site Tyr" evidence="3">
    <location>
        <position position="115"/>
    </location>
</feature>
<sequence>MLERMSFCSAVGIYRIGSIRQVSVPRLLRVTSPSVRNMAQTVKLNNGYEFPVLGLGTYKSNPGEAEQIVKDAIDIGYRHIDCAKFYENEKEVGAGIRAKIAEGVIKREDIFVTSKLWNTYHAPHMVVPTCKRTLSDLGLDYVNLYLIHWPHAFKEGDVFLPKDSSGNIIYSDVDYVDTWKEMEECVKQGLTKSIGLSNFNSQQIQRGLDIATIKPVVNQVECHPYLNQTKLIDFCKKEGLVVTGYSPFGGPASIALTIPDAPAPLKDAKIKELAEKRGKTPAQIILRYLIQHGVVPIPKSSNKNRLQENFDALKFELTPEEVAEIDAINTNTRICIKTELSDHKHYPFSLEF</sequence>
<evidence type="ECO:0000313" key="5">
    <source>
        <dbReference type="EMBL" id="PNF24352.1"/>
    </source>
</evidence>
<feature type="active site" description="Proton donor" evidence="1">
    <location>
        <position position="86"/>
    </location>
</feature>
<accession>A0A2J7Q6Z5</accession>
<dbReference type="Pfam" id="PF00248">
    <property type="entry name" value="Aldo_ket_red"/>
    <property type="match status" value="1"/>
</dbReference>
<dbReference type="PANTHER" id="PTHR11732">
    <property type="entry name" value="ALDO/KETO REDUCTASE"/>
    <property type="match status" value="1"/>
</dbReference>
<dbReference type="InterPro" id="IPR018170">
    <property type="entry name" value="Aldo/ket_reductase_CS"/>
</dbReference>
<keyword evidence="6" id="KW-1185">Reference proteome</keyword>
<dbReference type="PROSITE" id="PS00063">
    <property type="entry name" value="ALDOKETO_REDUCTASE_3"/>
    <property type="match status" value="1"/>
</dbReference>
<dbReference type="OrthoDB" id="416253at2759"/>
<comment type="caution">
    <text evidence="5">The sequence shown here is derived from an EMBL/GenBank/DDBJ whole genome shotgun (WGS) entry which is preliminary data.</text>
</comment>
<dbReference type="PROSITE" id="PS00062">
    <property type="entry name" value="ALDOKETO_REDUCTASE_2"/>
    <property type="match status" value="1"/>
</dbReference>
<evidence type="ECO:0000259" key="4">
    <source>
        <dbReference type="Pfam" id="PF00248"/>
    </source>
</evidence>
<reference evidence="5 6" key="1">
    <citation type="submission" date="2017-12" db="EMBL/GenBank/DDBJ databases">
        <title>Hemimetabolous genomes reveal molecular basis of termite eusociality.</title>
        <authorList>
            <person name="Harrison M.C."/>
            <person name="Jongepier E."/>
            <person name="Robertson H.M."/>
            <person name="Arning N."/>
            <person name="Bitard-Feildel T."/>
            <person name="Chao H."/>
            <person name="Childers C.P."/>
            <person name="Dinh H."/>
            <person name="Doddapaneni H."/>
            <person name="Dugan S."/>
            <person name="Gowin J."/>
            <person name="Greiner C."/>
            <person name="Han Y."/>
            <person name="Hu H."/>
            <person name="Hughes D.S.T."/>
            <person name="Huylmans A.-K."/>
            <person name="Kemena C."/>
            <person name="Kremer L.P.M."/>
            <person name="Lee S.L."/>
            <person name="Lopez-Ezquerra A."/>
            <person name="Mallet L."/>
            <person name="Monroy-Kuhn J.M."/>
            <person name="Moser A."/>
            <person name="Murali S.C."/>
            <person name="Muzny D.M."/>
            <person name="Otani S."/>
            <person name="Piulachs M.-D."/>
            <person name="Poelchau M."/>
            <person name="Qu J."/>
            <person name="Schaub F."/>
            <person name="Wada-Katsumata A."/>
            <person name="Worley K.C."/>
            <person name="Xie Q."/>
            <person name="Ylla G."/>
            <person name="Poulsen M."/>
            <person name="Gibbs R.A."/>
            <person name="Schal C."/>
            <person name="Richards S."/>
            <person name="Belles X."/>
            <person name="Korb J."/>
            <person name="Bornberg-Bauer E."/>
        </authorList>
    </citation>
    <scope>NUCLEOTIDE SEQUENCE [LARGE SCALE GENOMIC DNA]</scope>
    <source>
        <tissue evidence="5">Whole body</tissue>
    </source>
</reference>
<dbReference type="FunFam" id="3.20.20.100:FF:000023">
    <property type="entry name" value="aldose reductase"/>
    <property type="match status" value="1"/>
</dbReference>
<dbReference type="InterPro" id="IPR044488">
    <property type="entry name" value="AKR2E"/>
</dbReference>
<organism evidence="5 6">
    <name type="scientific">Cryptotermes secundus</name>
    <dbReference type="NCBI Taxonomy" id="105785"/>
    <lineage>
        <taxon>Eukaryota</taxon>
        <taxon>Metazoa</taxon>
        <taxon>Ecdysozoa</taxon>
        <taxon>Arthropoda</taxon>
        <taxon>Hexapoda</taxon>
        <taxon>Insecta</taxon>
        <taxon>Pterygota</taxon>
        <taxon>Neoptera</taxon>
        <taxon>Polyneoptera</taxon>
        <taxon>Dictyoptera</taxon>
        <taxon>Blattodea</taxon>
        <taxon>Blattoidea</taxon>
        <taxon>Termitoidae</taxon>
        <taxon>Kalotermitidae</taxon>
        <taxon>Cryptotermitinae</taxon>
        <taxon>Cryptotermes</taxon>
    </lineage>
</organism>
<dbReference type="Gene3D" id="3.20.20.100">
    <property type="entry name" value="NADP-dependent oxidoreductase domain"/>
    <property type="match status" value="1"/>
</dbReference>
<evidence type="ECO:0000313" key="6">
    <source>
        <dbReference type="Proteomes" id="UP000235965"/>
    </source>
</evidence>
<gene>
    <name evidence="5" type="primary">AKR1E2_1</name>
    <name evidence="5" type="ORF">B7P43_G11876</name>
</gene>
<dbReference type="InterPro" id="IPR023210">
    <property type="entry name" value="NADP_OxRdtase_dom"/>
</dbReference>
<evidence type="ECO:0000256" key="2">
    <source>
        <dbReference type="PIRSR" id="PIRSR000097-2"/>
    </source>
</evidence>
<dbReference type="PIRSF" id="PIRSF000097">
    <property type="entry name" value="AKR"/>
    <property type="match status" value="1"/>
</dbReference>
<evidence type="ECO:0000256" key="1">
    <source>
        <dbReference type="PIRSR" id="PIRSR000097-1"/>
    </source>
</evidence>
<dbReference type="CDD" id="cd19116">
    <property type="entry name" value="AKR_AKR2E1-5"/>
    <property type="match status" value="1"/>
</dbReference>
<feature type="domain" description="NADP-dependent oxidoreductase" evidence="4">
    <location>
        <begin position="54"/>
        <end position="329"/>
    </location>
</feature>
<dbReference type="EMBL" id="NEVH01017450">
    <property type="protein sequence ID" value="PNF24352.1"/>
    <property type="molecule type" value="Genomic_DNA"/>
</dbReference>
<dbReference type="InterPro" id="IPR036812">
    <property type="entry name" value="NAD(P)_OxRdtase_dom_sf"/>
</dbReference>
<name>A0A2J7Q6Z5_9NEOP</name>
<dbReference type="GO" id="GO:0016491">
    <property type="term" value="F:oxidoreductase activity"/>
    <property type="evidence" value="ECO:0007669"/>
    <property type="project" value="InterPro"/>
</dbReference>
<dbReference type="PRINTS" id="PR00069">
    <property type="entry name" value="ALDKETRDTASE"/>
</dbReference>
<dbReference type="AlphaFoldDB" id="A0A2J7Q6Z5"/>
<evidence type="ECO:0000256" key="3">
    <source>
        <dbReference type="PIRSR" id="PIRSR000097-3"/>
    </source>
</evidence>
<proteinExistence type="predicted"/>
<dbReference type="SUPFAM" id="SSF51430">
    <property type="entry name" value="NAD(P)-linked oxidoreductase"/>
    <property type="match status" value="1"/>
</dbReference>
<protein>
    <submittedName>
        <fullName evidence="5">Aldose reductase</fullName>
    </submittedName>
</protein>
<feature type="binding site" evidence="2">
    <location>
        <position position="148"/>
    </location>
    <ligand>
        <name>substrate</name>
    </ligand>
</feature>